<dbReference type="SMART" id="SM00220">
    <property type="entry name" value="S_TKc"/>
    <property type="match status" value="1"/>
</dbReference>
<dbReference type="PROSITE" id="PS50011">
    <property type="entry name" value="PROTEIN_KINASE_DOM"/>
    <property type="match status" value="1"/>
</dbReference>
<dbReference type="EC" id="2.7.11.1" evidence="2"/>
<dbReference type="Pfam" id="PF18396">
    <property type="entry name" value="TBK1_ULD"/>
    <property type="match status" value="1"/>
</dbReference>
<dbReference type="InterPro" id="IPR041087">
    <property type="entry name" value="TBK1_ULD"/>
</dbReference>
<keyword evidence="7 15" id="KW-0547">Nucleotide-binding</keyword>
<dbReference type="GO" id="GO:0016239">
    <property type="term" value="P:positive regulation of macroautophagy"/>
    <property type="evidence" value="ECO:0007669"/>
    <property type="project" value="UniProtKB-ARBA"/>
</dbReference>
<dbReference type="CDD" id="cd13988">
    <property type="entry name" value="STKc_TBK1"/>
    <property type="match status" value="1"/>
</dbReference>
<dbReference type="Proteomes" id="UP000829720">
    <property type="component" value="Unassembled WGS sequence"/>
</dbReference>
<keyword evidence="11" id="KW-0175">Coiled coil</keyword>
<dbReference type="GO" id="GO:0045087">
    <property type="term" value="P:innate immune response"/>
    <property type="evidence" value="ECO:0007669"/>
    <property type="project" value="UniProtKB-KW"/>
</dbReference>
<feature type="binding site" evidence="15">
    <location>
        <position position="58"/>
    </location>
    <ligand>
        <name>ATP</name>
        <dbReference type="ChEBI" id="CHEBI:30616"/>
    </ligand>
</feature>
<keyword evidence="5" id="KW-0399">Innate immunity</keyword>
<evidence type="ECO:0000259" key="16">
    <source>
        <dbReference type="PROSITE" id="PS50011"/>
    </source>
</evidence>
<dbReference type="Gene3D" id="3.10.20.90">
    <property type="entry name" value="Phosphatidylinositol 3-kinase Catalytic Subunit, Chain A, domain 1"/>
    <property type="match status" value="1"/>
</dbReference>
<evidence type="ECO:0000256" key="14">
    <source>
        <dbReference type="ARBA" id="ARBA00071338"/>
    </source>
</evidence>
<evidence type="ECO:0000256" key="5">
    <source>
        <dbReference type="ARBA" id="ARBA00022588"/>
    </source>
</evidence>
<evidence type="ECO:0000256" key="11">
    <source>
        <dbReference type="ARBA" id="ARBA00023054"/>
    </source>
</evidence>
<evidence type="ECO:0000256" key="4">
    <source>
        <dbReference type="ARBA" id="ARBA00022527"/>
    </source>
</evidence>
<comment type="catalytic activity">
    <reaction evidence="13">
        <text>L-seryl-[protein] + ATP = O-phospho-L-seryl-[protein] + ADP + H(+)</text>
        <dbReference type="Rhea" id="RHEA:17989"/>
        <dbReference type="Rhea" id="RHEA-COMP:9863"/>
        <dbReference type="Rhea" id="RHEA-COMP:11604"/>
        <dbReference type="ChEBI" id="CHEBI:15378"/>
        <dbReference type="ChEBI" id="CHEBI:29999"/>
        <dbReference type="ChEBI" id="CHEBI:30616"/>
        <dbReference type="ChEBI" id="CHEBI:83421"/>
        <dbReference type="ChEBI" id="CHEBI:456216"/>
        <dbReference type="EC" id="2.7.11.1"/>
    </reaction>
</comment>
<dbReference type="GO" id="GO:0032008">
    <property type="term" value="P:positive regulation of TOR signaling"/>
    <property type="evidence" value="ECO:0007669"/>
    <property type="project" value="UniProtKB-ARBA"/>
</dbReference>
<dbReference type="GO" id="GO:0005524">
    <property type="term" value="F:ATP binding"/>
    <property type="evidence" value="ECO:0007669"/>
    <property type="project" value="UniProtKB-UniRule"/>
</dbReference>
<dbReference type="GO" id="GO:0032728">
    <property type="term" value="P:positive regulation of interferon-beta production"/>
    <property type="evidence" value="ECO:0007669"/>
    <property type="project" value="UniProtKB-ARBA"/>
</dbReference>
<evidence type="ECO:0000256" key="3">
    <source>
        <dbReference type="ARBA" id="ARBA00022490"/>
    </source>
</evidence>
<dbReference type="AlphaFoldDB" id="A0A8T3CFL3"/>
<dbReference type="Gene3D" id="1.20.1270.420">
    <property type="match status" value="1"/>
</dbReference>
<dbReference type="SUPFAM" id="SSF56112">
    <property type="entry name" value="Protein kinase-like (PK-like)"/>
    <property type="match status" value="1"/>
</dbReference>
<evidence type="ECO:0000256" key="1">
    <source>
        <dbReference type="ARBA" id="ARBA00004496"/>
    </source>
</evidence>
<dbReference type="Pfam" id="PF18394">
    <property type="entry name" value="TBK1_CCD1"/>
    <property type="match status" value="1"/>
</dbReference>
<reference evidence="17" key="1">
    <citation type="submission" date="2021-01" db="EMBL/GenBank/DDBJ databases">
        <authorList>
            <person name="Zahm M."/>
            <person name="Roques C."/>
            <person name="Cabau C."/>
            <person name="Klopp C."/>
            <person name="Donnadieu C."/>
            <person name="Jouanno E."/>
            <person name="Lampietro C."/>
            <person name="Louis A."/>
            <person name="Herpin A."/>
            <person name="Echchiki A."/>
            <person name="Berthelot C."/>
            <person name="Parey E."/>
            <person name="Roest-Crollius H."/>
            <person name="Braasch I."/>
            <person name="Postlethwait J."/>
            <person name="Bobe J."/>
            <person name="Montfort J."/>
            <person name="Bouchez O."/>
            <person name="Begum T."/>
            <person name="Mejri S."/>
            <person name="Adams A."/>
            <person name="Chen W.-J."/>
            <person name="Guiguen Y."/>
        </authorList>
    </citation>
    <scope>NUCLEOTIDE SEQUENCE</scope>
    <source>
        <tissue evidence="17">Blood</tissue>
    </source>
</reference>
<organism evidence="17 18">
    <name type="scientific">Albula goreensis</name>
    <dbReference type="NCBI Taxonomy" id="1534307"/>
    <lineage>
        <taxon>Eukaryota</taxon>
        <taxon>Metazoa</taxon>
        <taxon>Chordata</taxon>
        <taxon>Craniata</taxon>
        <taxon>Vertebrata</taxon>
        <taxon>Euteleostomi</taxon>
        <taxon>Actinopterygii</taxon>
        <taxon>Neopterygii</taxon>
        <taxon>Teleostei</taxon>
        <taxon>Albuliformes</taxon>
        <taxon>Albulidae</taxon>
        <taxon>Albula</taxon>
    </lineage>
</organism>
<evidence type="ECO:0000256" key="15">
    <source>
        <dbReference type="PROSITE-ProRule" id="PRU10141"/>
    </source>
</evidence>
<dbReference type="FunFam" id="1.20.1270.420:FF:000001">
    <property type="entry name" value="Serine/threonine-protein kinase TBK1"/>
    <property type="match status" value="1"/>
</dbReference>
<evidence type="ECO:0000313" key="18">
    <source>
        <dbReference type="Proteomes" id="UP000829720"/>
    </source>
</evidence>
<accession>A0A8T3CFL3</accession>
<dbReference type="InterPro" id="IPR051180">
    <property type="entry name" value="IKK"/>
</dbReference>
<dbReference type="PROSITE" id="PS00107">
    <property type="entry name" value="PROTEIN_KINASE_ATP"/>
    <property type="match status" value="1"/>
</dbReference>
<dbReference type="GO" id="GO:0004674">
    <property type="term" value="F:protein serine/threonine kinase activity"/>
    <property type="evidence" value="ECO:0007669"/>
    <property type="project" value="UniProtKB-KW"/>
</dbReference>
<dbReference type="EMBL" id="JAERUA010000023">
    <property type="protein sequence ID" value="KAI1883853.1"/>
    <property type="molecule type" value="Genomic_DNA"/>
</dbReference>
<sequence length="747" mass="86025">MFLTPQLILVKLGARCCRAVMQSTTNYLWLISDLLGQGATANVFRGRHKKTGDLYAVKVFNNLSFLRPLDVQMREFEVLKKLNHKNIVKLFAVEEETNTRHKVLVMEYCPCGSLYTVLEESSNAYGLPEDEFLIVLQDVVAGMNHLREYGIVHRDIKPGNIMRVIGEDGRSVYKLTDFGAARELEDDEQFVSLYGTEEYLHPDMYERAVLRKDHQKKYGATVDLWSIGVTFYHAATGSLPFRPFEGPRRNKEVMYKIITEKPSGAISGVQKFENGKIEWSSDMPISCSLSKGLQSLLTPVLANILEADQEKCWGFDQFFAETSDILHRVVVYVFSLQQATLHHIYIHQYNTATLFQELLFRRTNITPPNQELLYEGRRLVLDPNRQAQNFPHTSQDNPIMLVSRELVGTVGLLFEDPSPPKVQPRYDLDLDASYAKTFAGDVGHLWKTSKLLLLYQELVRKGVRGLIELMKEDYNETVHKKAEVIHMSNYCTQTVEKMELLCDGLIQANLLSSEFNEISEMRKKVVRLSSSLGSMEQTLQEIKNKFMPGGLLTDSWTQQVGTHPEDRNVEKIKVLLDAITAIYQQFKKDKAERRLPYNEEQIHKFDKQKLVLHATKARALFTDECGMKHRLFMSKTEEWMRKVHHVRKQLLTLTNQFINIEQEMTVFLQRVFKLLEQLPQKIIPVPTGAMKPQAYLNQNTLVEMTLGMKKLKEEMEGVVKELAENNHFLERFGSLTMDGGLRNTDRI</sequence>
<dbReference type="CDD" id="cd21954">
    <property type="entry name" value="TBK1_C"/>
    <property type="match status" value="1"/>
</dbReference>
<dbReference type="FunFam" id="3.10.20.90:FF:000112">
    <property type="entry name" value="TANK binding kinase TBK1"/>
    <property type="match status" value="1"/>
</dbReference>
<dbReference type="InterPro" id="IPR017441">
    <property type="entry name" value="Protein_kinase_ATP_BS"/>
</dbReference>
<comment type="subcellular location">
    <subcellularLocation>
        <location evidence="1">Cytoplasm</location>
    </subcellularLocation>
</comment>
<keyword evidence="18" id="KW-1185">Reference proteome</keyword>
<dbReference type="PANTHER" id="PTHR22969:SF14">
    <property type="entry name" value="SERINE_THREONINE-PROTEIN KINASE TBK1"/>
    <property type="match status" value="1"/>
</dbReference>
<comment type="caution">
    <text evidence="17">The sequence shown here is derived from an EMBL/GenBank/DDBJ whole genome shotgun (WGS) entry which is preliminary data.</text>
</comment>
<evidence type="ECO:0000256" key="12">
    <source>
        <dbReference type="ARBA" id="ARBA00047899"/>
    </source>
</evidence>
<keyword evidence="10" id="KW-0391">Immunity</keyword>
<gene>
    <name evidence="17" type="ORF">AGOR_G00236310</name>
</gene>
<dbReference type="PANTHER" id="PTHR22969">
    <property type="entry name" value="IKB KINASE"/>
    <property type="match status" value="1"/>
</dbReference>
<comment type="catalytic activity">
    <reaction evidence="12">
        <text>L-threonyl-[protein] + ATP = O-phospho-L-threonyl-[protein] + ADP + H(+)</text>
        <dbReference type="Rhea" id="RHEA:46608"/>
        <dbReference type="Rhea" id="RHEA-COMP:11060"/>
        <dbReference type="Rhea" id="RHEA-COMP:11605"/>
        <dbReference type="ChEBI" id="CHEBI:15378"/>
        <dbReference type="ChEBI" id="CHEBI:30013"/>
        <dbReference type="ChEBI" id="CHEBI:30616"/>
        <dbReference type="ChEBI" id="CHEBI:61977"/>
        <dbReference type="ChEBI" id="CHEBI:456216"/>
        <dbReference type="EC" id="2.7.11.1"/>
    </reaction>
</comment>
<dbReference type="InterPro" id="IPR000719">
    <property type="entry name" value="Prot_kinase_dom"/>
</dbReference>
<dbReference type="GO" id="GO:0005829">
    <property type="term" value="C:cytosol"/>
    <property type="evidence" value="ECO:0007669"/>
    <property type="project" value="UniProtKB-ARBA"/>
</dbReference>
<dbReference type="InterPro" id="IPR041309">
    <property type="entry name" value="TBK1_CC1"/>
</dbReference>
<dbReference type="FunFam" id="1.10.510.10:FF:000100">
    <property type="entry name" value="inhibitor of nuclear factor kappa-B kinase subunit epsilon"/>
    <property type="match status" value="1"/>
</dbReference>
<keyword evidence="9 15" id="KW-0067">ATP-binding</keyword>
<keyword evidence="8" id="KW-0418">Kinase</keyword>
<dbReference type="Gene3D" id="3.30.200.20">
    <property type="entry name" value="Phosphorylase Kinase, domain 1"/>
    <property type="match status" value="1"/>
</dbReference>
<evidence type="ECO:0000256" key="8">
    <source>
        <dbReference type="ARBA" id="ARBA00022777"/>
    </source>
</evidence>
<dbReference type="FunFam" id="3.30.200.20:FF:000106">
    <property type="entry name" value="serine/threonine-protein kinase TBK1 isoform X1"/>
    <property type="match status" value="1"/>
</dbReference>
<evidence type="ECO:0000256" key="2">
    <source>
        <dbReference type="ARBA" id="ARBA00012513"/>
    </source>
</evidence>
<dbReference type="InterPro" id="IPR011009">
    <property type="entry name" value="Kinase-like_dom_sf"/>
</dbReference>
<feature type="domain" description="Protein kinase" evidence="16">
    <location>
        <begin position="29"/>
        <end position="330"/>
    </location>
</feature>
<evidence type="ECO:0000256" key="7">
    <source>
        <dbReference type="ARBA" id="ARBA00022741"/>
    </source>
</evidence>
<dbReference type="Pfam" id="PF00069">
    <property type="entry name" value="Pkinase"/>
    <property type="match status" value="1"/>
</dbReference>
<name>A0A8T3CFL3_9TELE</name>
<evidence type="ECO:0000256" key="6">
    <source>
        <dbReference type="ARBA" id="ARBA00022679"/>
    </source>
</evidence>
<evidence type="ECO:0000256" key="13">
    <source>
        <dbReference type="ARBA" id="ARBA00048679"/>
    </source>
</evidence>
<keyword evidence="6" id="KW-0808">Transferase</keyword>
<dbReference type="OrthoDB" id="10013850at2759"/>
<proteinExistence type="predicted"/>
<dbReference type="GO" id="GO:0002218">
    <property type="term" value="P:activation of innate immune response"/>
    <property type="evidence" value="ECO:0007669"/>
    <property type="project" value="UniProtKB-ARBA"/>
</dbReference>
<evidence type="ECO:0000256" key="9">
    <source>
        <dbReference type="ARBA" id="ARBA00022840"/>
    </source>
</evidence>
<protein>
    <recommendedName>
        <fullName evidence="14">Serine/threonine-protein kinase TBK1</fullName>
        <ecNumber evidence="2">2.7.11.1</ecNumber>
    </recommendedName>
</protein>
<evidence type="ECO:0000313" key="17">
    <source>
        <dbReference type="EMBL" id="KAI1883853.1"/>
    </source>
</evidence>
<dbReference type="Gene3D" id="1.10.510.10">
    <property type="entry name" value="Transferase(Phosphotransferase) domain 1"/>
    <property type="match status" value="1"/>
</dbReference>
<keyword evidence="3" id="KW-0963">Cytoplasm</keyword>
<keyword evidence="4" id="KW-0723">Serine/threonine-protein kinase</keyword>
<evidence type="ECO:0000256" key="10">
    <source>
        <dbReference type="ARBA" id="ARBA00022859"/>
    </source>
</evidence>